<accession>A0ABY1K7V4</accession>
<sequence>MKRVMSAVTAFRRLIIVIFGILLIPQAMNLIPSDYGDKANIKLLQEDGPVTTYVIDKKMDMDGDVFTVEDIYITSKQVVL</sequence>
<reference evidence="1 2" key="1">
    <citation type="submission" date="2017-01" db="EMBL/GenBank/DDBJ databases">
        <authorList>
            <person name="Varghese N."/>
            <person name="Submissions S."/>
        </authorList>
    </citation>
    <scope>NUCLEOTIDE SEQUENCE [LARGE SCALE GENOMIC DNA]</scope>
    <source>
        <strain evidence="1 2">ATCC 23464</strain>
    </source>
</reference>
<proteinExistence type="predicted"/>
<evidence type="ECO:0000313" key="1">
    <source>
        <dbReference type="EMBL" id="SIR38240.1"/>
    </source>
</evidence>
<name>A0ABY1K7V4_9BACL</name>
<gene>
    <name evidence="1" type="ORF">SAMN05421578_112100</name>
</gene>
<protein>
    <submittedName>
        <fullName evidence="1">Uncharacterized protein</fullName>
    </submittedName>
</protein>
<comment type="caution">
    <text evidence="1">The sequence shown here is derived from an EMBL/GenBank/DDBJ whole genome shotgun (WGS) entry which is preliminary data.</text>
</comment>
<evidence type="ECO:0000313" key="2">
    <source>
        <dbReference type="Proteomes" id="UP000186666"/>
    </source>
</evidence>
<dbReference type="EMBL" id="FTNK01000012">
    <property type="protein sequence ID" value="SIR38240.1"/>
    <property type="molecule type" value="Genomic_DNA"/>
</dbReference>
<dbReference type="Proteomes" id="UP000186666">
    <property type="component" value="Unassembled WGS sequence"/>
</dbReference>
<keyword evidence="2" id="KW-1185">Reference proteome</keyword>
<dbReference type="RefSeq" id="WP_068586407.1">
    <property type="nucleotide sequence ID" value="NZ_FTNK01000012.1"/>
</dbReference>
<organism evidence="1 2">
    <name type="scientific">Paenibacillus macquariensis</name>
    <dbReference type="NCBI Taxonomy" id="948756"/>
    <lineage>
        <taxon>Bacteria</taxon>
        <taxon>Bacillati</taxon>
        <taxon>Bacillota</taxon>
        <taxon>Bacilli</taxon>
        <taxon>Bacillales</taxon>
        <taxon>Paenibacillaceae</taxon>
        <taxon>Paenibacillus</taxon>
    </lineage>
</organism>